<comment type="caution">
    <text evidence="1">The sequence shown here is derived from an EMBL/GenBank/DDBJ whole genome shotgun (WGS) entry which is preliminary data.</text>
</comment>
<sequence>MASGITFTPRYWLQAGDETWYPAPWWADTQPLLDAFADPARARADAAARATELRRIVAEGGLVRCMAPDAHHPVPDPVRDVYAHAGIGHLLS</sequence>
<name>A0A254NA74_9BURK</name>
<evidence type="ECO:0000313" key="2">
    <source>
        <dbReference type="Proteomes" id="UP000197446"/>
    </source>
</evidence>
<dbReference type="OrthoDB" id="9913824at2"/>
<reference evidence="1 2" key="1">
    <citation type="journal article" date="2007" name="Int. J. Syst. Evol. Microbiol.">
        <title>Description of Pelomonas aquatica sp. nov. and Pelomonas puraquae sp. nov., isolated from industrial and haemodialysis water.</title>
        <authorList>
            <person name="Gomila M."/>
            <person name="Bowien B."/>
            <person name="Falsen E."/>
            <person name="Moore E.R."/>
            <person name="Lalucat J."/>
        </authorList>
    </citation>
    <scope>NUCLEOTIDE SEQUENCE [LARGE SCALE GENOMIC DNA]</scope>
    <source>
        <strain evidence="1 2">CCUG 52769</strain>
    </source>
</reference>
<dbReference type="Proteomes" id="UP000197446">
    <property type="component" value="Unassembled WGS sequence"/>
</dbReference>
<dbReference type="AlphaFoldDB" id="A0A254NA74"/>
<proteinExistence type="predicted"/>
<accession>A0A254NA74</accession>
<evidence type="ECO:0000313" key="1">
    <source>
        <dbReference type="EMBL" id="OWR02033.1"/>
    </source>
</evidence>
<dbReference type="EMBL" id="NISI01000011">
    <property type="protein sequence ID" value="OWR02033.1"/>
    <property type="molecule type" value="Genomic_DNA"/>
</dbReference>
<protein>
    <submittedName>
        <fullName evidence="1">Uncharacterized protein</fullName>
    </submittedName>
</protein>
<organism evidence="1 2">
    <name type="scientific">Roseateles puraquae</name>
    <dbReference type="NCBI Taxonomy" id="431059"/>
    <lineage>
        <taxon>Bacteria</taxon>
        <taxon>Pseudomonadati</taxon>
        <taxon>Pseudomonadota</taxon>
        <taxon>Betaproteobacteria</taxon>
        <taxon>Burkholderiales</taxon>
        <taxon>Sphaerotilaceae</taxon>
        <taxon>Roseateles</taxon>
    </lineage>
</organism>
<gene>
    <name evidence="1" type="ORF">CDO81_22175</name>
</gene>
<keyword evidence="2" id="KW-1185">Reference proteome</keyword>
<dbReference type="RefSeq" id="WP_088485421.1">
    <property type="nucleotide sequence ID" value="NZ_JBCNLH010000009.1"/>
</dbReference>